<feature type="coiled-coil region" evidence="2">
    <location>
        <begin position="859"/>
        <end position="1026"/>
    </location>
</feature>
<comment type="similarity">
    <text evidence="1">Belongs to the WEB family.</text>
</comment>
<evidence type="ECO:0000256" key="1">
    <source>
        <dbReference type="ARBA" id="ARBA00005485"/>
    </source>
</evidence>
<keyword evidence="2" id="KW-0175">Coiled coil</keyword>
<dbReference type="OMA" id="EQAHTDQ"/>
<dbReference type="GO" id="GO:0005829">
    <property type="term" value="C:cytosol"/>
    <property type="evidence" value="ECO:0007669"/>
    <property type="project" value="TreeGrafter"/>
</dbReference>
<feature type="coiled-coil region" evidence="2">
    <location>
        <begin position="65"/>
        <end position="163"/>
    </location>
</feature>
<organism evidence="4 5">
    <name type="scientific">Ceratopteris richardii</name>
    <name type="common">Triangle waterfern</name>
    <dbReference type="NCBI Taxonomy" id="49495"/>
    <lineage>
        <taxon>Eukaryota</taxon>
        <taxon>Viridiplantae</taxon>
        <taxon>Streptophyta</taxon>
        <taxon>Embryophyta</taxon>
        <taxon>Tracheophyta</taxon>
        <taxon>Polypodiopsida</taxon>
        <taxon>Polypodiidae</taxon>
        <taxon>Polypodiales</taxon>
        <taxon>Pteridineae</taxon>
        <taxon>Pteridaceae</taxon>
        <taxon>Parkerioideae</taxon>
        <taxon>Ceratopteris</taxon>
    </lineage>
</organism>
<feature type="coiled-coil region" evidence="2">
    <location>
        <begin position="1150"/>
        <end position="1177"/>
    </location>
</feature>
<dbReference type="PANTHER" id="PTHR32054">
    <property type="entry name" value="HEAVY CHAIN, PUTATIVE, EXPRESSED-RELATED-RELATED"/>
    <property type="match status" value="1"/>
</dbReference>
<dbReference type="GO" id="GO:0009903">
    <property type="term" value="P:chloroplast avoidance movement"/>
    <property type="evidence" value="ECO:0007669"/>
    <property type="project" value="TreeGrafter"/>
</dbReference>
<evidence type="ECO:0008006" key="6">
    <source>
        <dbReference type="Google" id="ProtNLM"/>
    </source>
</evidence>
<comment type="caution">
    <text evidence="4">The sequence shown here is derived from an EMBL/GenBank/DDBJ whole genome shotgun (WGS) entry which is preliminary data.</text>
</comment>
<proteinExistence type="inferred from homology"/>
<gene>
    <name evidence="4" type="ORF">KP509_04G045100</name>
</gene>
<reference evidence="4" key="1">
    <citation type="submission" date="2021-08" db="EMBL/GenBank/DDBJ databases">
        <title>WGS assembly of Ceratopteris richardii.</title>
        <authorList>
            <person name="Marchant D.B."/>
            <person name="Chen G."/>
            <person name="Jenkins J."/>
            <person name="Shu S."/>
            <person name="Leebens-Mack J."/>
            <person name="Grimwood J."/>
            <person name="Schmutz J."/>
            <person name="Soltis P."/>
            <person name="Soltis D."/>
            <person name="Chen Z.-H."/>
        </authorList>
    </citation>
    <scope>NUCLEOTIDE SEQUENCE</scope>
    <source>
        <strain evidence="4">Whitten #5841</strain>
        <tissue evidence="4">Leaf</tissue>
    </source>
</reference>
<dbReference type="EMBL" id="CM035409">
    <property type="protein sequence ID" value="KAH7439098.1"/>
    <property type="molecule type" value="Genomic_DNA"/>
</dbReference>
<evidence type="ECO:0000256" key="2">
    <source>
        <dbReference type="SAM" id="Coils"/>
    </source>
</evidence>
<dbReference type="OrthoDB" id="6350175at2759"/>
<feature type="coiled-coil region" evidence="2">
    <location>
        <begin position="1206"/>
        <end position="1233"/>
    </location>
</feature>
<keyword evidence="5" id="KW-1185">Reference proteome</keyword>
<feature type="region of interest" description="Disordered" evidence="3">
    <location>
        <begin position="40"/>
        <end position="61"/>
    </location>
</feature>
<feature type="region of interest" description="Disordered" evidence="3">
    <location>
        <begin position="1"/>
        <end position="26"/>
    </location>
</feature>
<dbReference type="EMBL" id="CM035409">
    <property type="protein sequence ID" value="KAH7439097.1"/>
    <property type="molecule type" value="Genomic_DNA"/>
</dbReference>
<dbReference type="PANTHER" id="PTHR32054:SF31">
    <property type="entry name" value="PROTEIN WEAK CHLOROPLAST MOVEMENT UNDER BLUE LIGHT 1"/>
    <property type="match status" value="1"/>
</dbReference>
<sequence length="1356" mass="151872">MASKLSPSTPRPKIQKGLAIDGEKISPGAKTGVAKVLSCNSPKAARSPRSYTAEKKPPVSRGHELQLVQEELARTREQLLLTEKSKANLLQDLTRSKKQIEHLNVKLRNASKNSKEDKLRAEEMEHTSFTGAEDWQAELEATKKQYEAALLDLQLNKQAVENLKHELFLCIEAKDEAVRLAGEAMNAAESTAKRVEEMSAELIAAKGSTFETEVSSASFEELIVDLPSLGGVVEADTICNNKKMKAATLLAAKETELENSFQEARTLRCEVESLKRELALAKKLSESHSMPDVDWMETAIFLAAKDAQVVNTLHEDGHLKPEAKIMKEQINTANQLAEHLVGADKGDSLVLLTAKGAEIKSTLQEATHSEVELQSSRQEDAQTEEMVEAQVAQQKCKEEGGKLVADREYELQEALQELNYFKAETERLQRELAVAQNSVMQQAQGNCNPEVMSNPLYKTCAETKVALEEISHLKCEMKNLQEKLALSQGSIMQQRGGSYDLKSHQTELAAAKQAEIDSQARIMVMMSEMNQLNSALKESKLNEDRSTAQLEYAVAQIELLKHELTVVNEAKEKALHAENAANAHVMDLSEEIRNVKESESATSASLSEILAQLNTTEENLAKSTLEVGLLTGLLESLKADFEKLQLDLASAKEREAMADHRVELLKLELARTGAASQDEAKVLNDQLASTRAALELLRDDAERQRLELLDLERREALASGKVVDLTLTVQKVENELADLRQQLSFAAEEKIVLSNQLEMNVREIKELQEREVSINAKLTELTETLGEKEHVVTEWRRKFLLAENTSTTLRSDLKNAMAELLVLKERESFSSARATALSVVLTSLVEKSEARSNEQKVKEALMTAKLANLNEELNKTKRDLHESLAMAKLARDEVEKLETSLQQATLETASAREESHVISAEAGKFKEDAGAALLELHKARAEIDKAREAAHEAEVEVQKRSHEVDSLTLSLKITKDESAIIKQELDSLTDRLQHSMAEQETLKAEIEWLRQEAQQWRKDVQILQSSLAVEKEQTILAKNEAQIAWDEVEKIKRERNASKINAENSESLQKSSECTVKDDALEDVQISALDGNNLQKNTVLQVHMKGLDDNCSAICKELQQCNQNGLCKEDSSVQMRTNEIESNFSLPDETLELKKQLQQTEEQLAFAMQQIENSRTGTQNLLKKVETLKVEKEANEKVFLELHQHLADMESAKSNLEAEIQRLLDESKQRQTTKDAIDIAIHSEALGWNYSLDHKNLSLDRRDVKPQPDLLDEATELMDSPLSKATKTEEELVEIERRVRNENSITQREFGSLSMRKDDLCEKEETSSPTKKKKKTLFVRLGTLLEKKKHASPHIL</sequence>
<evidence type="ECO:0000256" key="3">
    <source>
        <dbReference type="SAM" id="MobiDB-lite"/>
    </source>
</evidence>
<evidence type="ECO:0000313" key="4">
    <source>
        <dbReference type="EMBL" id="KAH7439097.1"/>
    </source>
</evidence>
<name>A0A8T2USJ4_CERRI</name>
<dbReference type="Proteomes" id="UP000825935">
    <property type="component" value="Chromosome 4"/>
</dbReference>
<feature type="coiled-coil region" evidence="2">
    <location>
        <begin position="606"/>
        <end position="654"/>
    </location>
</feature>
<evidence type="ECO:0000313" key="5">
    <source>
        <dbReference type="Proteomes" id="UP000825935"/>
    </source>
</evidence>
<feature type="compositionally biased region" description="Basic and acidic residues" evidence="3">
    <location>
        <begin position="52"/>
        <end position="61"/>
    </location>
</feature>
<feature type="coiled-coil region" evidence="2">
    <location>
        <begin position="680"/>
        <end position="784"/>
    </location>
</feature>
<feature type="coiled-coil region" evidence="2">
    <location>
        <begin position="250"/>
        <end position="284"/>
    </location>
</feature>
<protein>
    <recommendedName>
        <fullName evidence="6">WEB family protein</fullName>
    </recommendedName>
</protein>
<accession>A0A8T2USJ4</accession>
<dbReference type="GO" id="GO:0009904">
    <property type="term" value="P:chloroplast accumulation movement"/>
    <property type="evidence" value="ECO:0007669"/>
    <property type="project" value="TreeGrafter"/>
</dbReference>